<dbReference type="GO" id="GO:0008881">
    <property type="term" value="F:glutamate racemase activity"/>
    <property type="evidence" value="ECO:0007669"/>
    <property type="project" value="TreeGrafter"/>
</dbReference>
<protein>
    <submittedName>
        <fullName evidence="2">Uncharacterized protein</fullName>
    </submittedName>
</protein>
<name>A0A1Y0C013_9MYCO</name>
<dbReference type="Gene3D" id="3.40.50.1860">
    <property type="match status" value="2"/>
</dbReference>
<dbReference type="InterPro" id="IPR015942">
    <property type="entry name" value="Asp/Glu/hydantoin_racemase"/>
</dbReference>
<dbReference type="SUPFAM" id="SSF53681">
    <property type="entry name" value="Aspartate/glutamate racemase"/>
    <property type="match status" value="2"/>
</dbReference>
<dbReference type="Pfam" id="PF01177">
    <property type="entry name" value="Asp_Glu_race"/>
    <property type="match status" value="1"/>
</dbReference>
<reference evidence="2 3" key="1">
    <citation type="submission" date="2017-04" db="EMBL/GenBank/DDBJ databases">
        <title>Whole Genome Sequence of 1,4-Dioxane Degrading Bacterium Mycobacterium dioxanotrophicus PH-06.</title>
        <authorList>
            <person name="He Y."/>
        </authorList>
    </citation>
    <scope>NUCLEOTIDE SEQUENCE [LARGE SCALE GENOMIC DNA]</scope>
    <source>
        <strain evidence="2 3">PH-06</strain>
    </source>
</reference>
<proteinExistence type="predicted"/>
<dbReference type="OrthoDB" id="4704971at2"/>
<evidence type="ECO:0000256" key="1">
    <source>
        <dbReference type="ARBA" id="ARBA00023235"/>
    </source>
</evidence>
<dbReference type="GO" id="GO:0009252">
    <property type="term" value="P:peptidoglycan biosynthetic process"/>
    <property type="evidence" value="ECO:0007669"/>
    <property type="project" value="TreeGrafter"/>
</dbReference>
<dbReference type="PANTHER" id="PTHR21198:SF2">
    <property type="entry name" value="GLUTAMATE RACEMASE"/>
    <property type="match status" value="1"/>
</dbReference>
<dbReference type="AlphaFoldDB" id="A0A1Y0C013"/>
<dbReference type="PANTHER" id="PTHR21198">
    <property type="entry name" value="GLUTAMATE RACEMASE"/>
    <property type="match status" value="1"/>
</dbReference>
<organism evidence="2 3">
    <name type="scientific">Mycobacterium dioxanotrophicus</name>
    <dbReference type="NCBI Taxonomy" id="482462"/>
    <lineage>
        <taxon>Bacteria</taxon>
        <taxon>Bacillati</taxon>
        <taxon>Actinomycetota</taxon>
        <taxon>Actinomycetes</taxon>
        <taxon>Mycobacteriales</taxon>
        <taxon>Mycobacteriaceae</taxon>
        <taxon>Mycobacterium</taxon>
    </lineage>
</organism>
<keyword evidence="1" id="KW-0413">Isomerase</keyword>
<sequence length="237" mass="25078">MGLVRALDELASGLPVLYWSDTGVTPYGRMHTGELVARLTAVVTALARRGATEVVLACNAASTVTPRLRSVPIPVEGIIGHGVASVPEVIRGPIGVVGGRRTIASGCYRRALARPDREVVSRVAQPLSAHIEAGRLGSPQFLADLTSIVAPLRHVQALVLACTHYPAASPWFSAVLGDVALLDPAERFAAAVARRHPQARVNSRPAARTYLTTGDPDAMRRAAATAWATELRAARIH</sequence>
<evidence type="ECO:0000313" key="3">
    <source>
        <dbReference type="Proteomes" id="UP000195331"/>
    </source>
</evidence>
<dbReference type="RefSeq" id="WP_087074822.1">
    <property type="nucleotide sequence ID" value="NZ_CP020809.1"/>
</dbReference>
<accession>A0A1Y0C013</accession>
<dbReference type="EMBL" id="CP020809">
    <property type="protein sequence ID" value="ART68519.1"/>
    <property type="molecule type" value="Genomic_DNA"/>
</dbReference>
<dbReference type="Proteomes" id="UP000195331">
    <property type="component" value="Chromosome"/>
</dbReference>
<dbReference type="KEGG" id="mdx:BTO20_07965"/>
<gene>
    <name evidence="2" type="ORF">BTO20_07965</name>
</gene>
<keyword evidence="3" id="KW-1185">Reference proteome</keyword>
<evidence type="ECO:0000313" key="2">
    <source>
        <dbReference type="EMBL" id="ART68519.1"/>
    </source>
</evidence>
<dbReference type="InterPro" id="IPR001920">
    <property type="entry name" value="Asp/Glu_race"/>
</dbReference>